<reference evidence="2" key="1">
    <citation type="journal article" date="2023" name="Nat. Plants">
        <title>Single-cell RNA sequencing provides a high-resolution roadmap for understanding the multicellular compartmentation of specialized metabolism.</title>
        <authorList>
            <person name="Sun S."/>
            <person name="Shen X."/>
            <person name="Li Y."/>
            <person name="Li Y."/>
            <person name="Wang S."/>
            <person name="Li R."/>
            <person name="Zhang H."/>
            <person name="Shen G."/>
            <person name="Guo B."/>
            <person name="Wei J."/>
            <person name="Xu J."/>
            <person name="St-Pierre B."/>
            <person name="Chen S."/>
            <person name="Sun C."/>
        </authorList>
    </citation>
    <scope>NUCLEOTIDE SEQUENCE [LARGE SCALE GENOMIC DNA]</scope>
</reference>
<organism evidence="1 2">
    <name type="scientific">Catharanthus roseus</name>
    <name type="common">Madagascar periwinkle</name>
    <name type="synonym">Vinca rosea</name>
    <dbReference type="NCBI Taxonomy" id="4058"/>
    <lineage>
        <taxon>Eukaryota</taxon>
        <taxon>Viridiplantae</taxon>
        <taxon>Streptophyta</taxon>
        <taxon>Embryophyta</taxon>
        <taxon>Tracheophyta</taxon>
        <taxon>Spermatophyta</taxon>
        <taxon>Magnoliopsida</taxon>
        <taxon>eudicotyledons</taxon>
        <taxon>Gunneridae</taxon>
        <taxon>Pentapetalae</taxon>
        <taxon>asterids</taxon>
        <taxon>lamiids</taxon>
        <taxon>Gentianales</taxon>
        <taxon>Apocynaceae</taxon>
        <taxon>Rauvolfioideae</taxon>
        <taxon>Vinceae</taxon>
        <taxon>Catharanthinae</taxon>
        <taxon>Catharanthus</taxon>
    </lineage>
</organism>
<evidence type="ECO:0000313" key="1">
    <source>
        <dbReference type="EMBL" id="KAI5670922.1"/>
    </source>
</evidence>
<comment type="caution">
    <text evidence="1">The sequence shown here is derived from an EMBL/GenBank/DDBJ whole genome shotgun (WGS) entry which is preliminary data.</text>
</comment>
<dbReference type="EMBL" id="CM044703">
    <property type="protein sequence ID" value="KAI5670922.1"/>
    <property type="molecule type" value="Genomic_DNA"/>
</dbReference>
<proteinExistence type="predicted"/>
<name>A0ACC0BE55_CATRO</name>
<gene>
    <name evidence="1" type="ORF">M9H77_11286</name>
</gene>
<evidence type="ECO:0000313" key="2">
    <source>
        <dbReference type="Proteomes" id="UP001060085"/>
    </source>
</evidence>
<protein>
    <submittedName>
        <fullName evidence="1">Uncharacterized protein</fullName>
    </submittedName>
</protein>
<dbReference type="Proteomes" id="UP001060085">
    <property type="component" value="Linkage Group LG03"/>
</dbReference>
<accession>A0ACC0BE55</accession>
<sequence>MERTRTKRLSLLQSEKELQICKSQVLASKLSNIRLMEQRCLKLDCKISSHHLIVSSFNSQLHRLESIYSQILQQLRALKNEVVELEELEKEKENYYVSQRREMEDFRAEAEIYGVNCCLQLEELKSRASELQSSFSKLQSSVNHSNSPEIAAAETKKNELLSEKENLNIILASNSQIKEQLRKQLQSVLEEQVQLSILFSNILLEELLGCVDVLGKSGPPNWLSDCSLILTYGEAKHVLQSNEIVCSGFRMEGLLQVNAERPRPGVC</sequence>
<keyword evidence="2" id="KW-1185">Reference proteome</keyword>